<evidence type="ECO:0000256" key="1">
    <source>
        <dbReference type="SAM" id="Phobius"/>
    </source>
</evidence>
<keyword evidence="1" id="KW-1133">Transmembrane helix</keyword>
<protein>
    <submittedName>
        <fullName evidence="2">Uncharacterized protein</fullName>
    </submittedName>
</protein>
<keyword evidence="3" id="KW-1185">Reference proteome</keyword>
<dbReference type="EMBL" id="QKWP01001453">
    <property type="protein sequence ID" value="RIB08854.1"/>
    <property type="molecule type" value="Genomic_DNA"/>
</dbReference>
<dbReference type="Proteomes" id="UP000266673">
    <property type="component" value="Unassembled WGS sequence"/>
</dbReference>
<accession>A0A397UF96</accession>
<comment type="caution">
    <text evidence="2">The sequence shown here is derived from an EMBL/GenBank/DDBJ whole genome shotgun (WGS) entry which is preliminary data.</text>
</comment>
<organism evidence="2 3">
    <name type="scientific">Gigaspora rosea</name>
    <dbReference type="NCBI Taxonomy" id="44941"/>
    <lineage>
        <taxon>Eukaryota</taxon>
        <taxon>Fungi</taxon>
        <taxon>Fungi incertae sedis</taxon>
        <taxon>Mucoromycota</taxon>
        <taxon>Glomeromycotina</taxon>
        <taxon>Glomeromycetes</taxon>
        <taxon>Diversisporales</taxon>
        <taxon>Gigasporaceae</taxon>
        <taxon>Gigaspora</taxon>
    </lineage>
</organism>
<sequence>PHYFFKKYPKVVQQHVKQIIFILAMLGKIVIIMIRRKFLSNKIIIHLYK</sequence>
<evidence type="ECO:0000313" key="2">
    <source>
        <dbReference type="EMBL" id="RIB08854.1"/>
    </source>
</evidence>
<evidence type="ECO:0000313" key="3">
    <source>
        <dbReference type="Proteomes" id="UP000266673"/>
    </source>
</evidence>
<keyword evidence="1" id="KW-0472">Membrane</keyword>
<dbReference type="AlphaFoldDB" id="A0A397UF96"/>
<feature type="transmembrane region" description="Helical" evidence="1">
    <location>
        <begin position="15"/>
        <end position="34"/>
    </location>
</feature>
<name>A0A397UF96_9GLOM</name>
<reference evidence="2 3" key="1">
    <citation type="submission" date="2018-06" db="EMBL/GenBank/DDBJ databases">
        <title>Comparative genomics reveals the genomic features of Rhizophagus irregularis, R. cerebriforme, R. diaphanum and Gigaspora rosea, and their symbiotic lifestyle signature.</title>
        <authorList>
            <person name="Morin E."/>
            <person name="San Clemente H."/>
            <person name="Chen E.C.H."/>
            <person name="De La Providencia I."/>
            <person name="Hainaut M."/>
            <person name="Kuo A."/>
            <person name="Kohler A."/>
            <person name="Murat C."/>
            <person name="Tang N."/>
            <person name="Roy S."/>
            <person name="Loubradou J."/>
            <person name="Henrissat B."/>
            <person name="Grigoriev I.V."/>
            <person name="Corradi N."/>
            <person name="Roux C."/>
            <person name="Martin F.M."/>
        </authorList>
    </citation>
    <scope>NUCLEOTIDE SEQUENCE [LARGE SCALE GENOMIC DNA]</scope>
    <source>
        <strain evidence="2 3">DAOM 194757</strain>
    </source>
</reference>
<proteinExistence type="predicted"/>
<feature type="non-terminal residue" evidence="2">
    <location>
        <position position="1"/>
    </location>
</feature>
<keyword evidence="1" id="KW-0812">Transmembrane</keyword>
<gene>
    <name evidence="2" type="ORF">C2G38_2110105</name>
</gene>